<keyword evidence="2" id="KW-1185">Reference proteome</keyword>
<evidence type="ECO:0000313" key="2">
    <source>
        <dbReference type="Proteomes" id="UP000054166"/>
    </source>
</evidence>
<dbReference type="AlphaFoldDB" id="A0A0C3BD26"/>
<dbReference type="STRING" id="765440.A0A0C3BD26"/>
<accession>A0A0C3BD26</accession>
<organism evidence="1 2">
    <name type="scientific">Piloderma croceum (strain F 1598)</name>
    <dbReference type="NCBI Taxonomy" id="765440"/>
    <lineage>
        <taxon>Eukaryota</taxon>
        <taxon>Fungi</taxon>
        <taxon>Dikarya</taxon>
        <taxon>Basidiomycota</taxon>
        <taxon>Agaricomycotina</taxon>
        <taxon>Agaricomycetes</taxon>
        <taxon>Agaricomycetidae</taxon>
        <taxon>Atheliales</taxon>
        <taxon>Atheliaceae</taxon>
        <taxon>Piloderma</taxon>
    </lineage>
</organism>
<reference evidence="1 2" key="1">
    <citation type="submission" date="2014-04" db="EMBL/GenBank/DDBJ databases">
        <authorList>
            <consortium name="DOE Joint Genome Institute"/>
            <person name="Kuo A."/>
            <person name="Tarkka M."/>
            <person name="Buscot F."/>
            <person name="Kohler A."/>
            <person name="Nagy L.G."/>
            <person name="Floudas D."/>
            <person name="Copeland A."/>
            <person name="Barry K.W."/>
            <person name="Cichocki N."/>
            <person name="Veneault-Fourrey C."/>
            <person name="LaButti K."/>
            <person name="Lindquist E.A."/>
            <person name="Lipzen A."/>
            <person name="Lundell T."/>
            <person name="Morin E."/>
            <person name="Murat C."/>
            <person name="Sun H."/>
            <person name="Tunlid A."/>
            <person name="Henrissat B."/>
            <person name="Grigoriev I.V."/>
            <person name="Hibbett D.S."/>
            <person name="Martin F."/>
            <person name="Nordberg H.P."/>
            <person name="Cantor M.N."/>
            <person name="Hua S.X."/>
        </authorList>
    </citation>
    <scope>NUCLEOTIDE SEQUENCE [LARGE SCALE GENOMIC DNA]</scope>
    <source>
        <strain evidence="1 2">F 1598</strain>
    </source>
</reference>
<proteinExistence type="predicted"/>
<name>A0A0C3BD26_PILCF</name>
<dbReference type="OrthoDB" id="3223806at2759"/>
<reference evidence="2" key="2">
    <citation type="submission" date="2015-01" db="EMBL/GenBank/DDBJ databases">
        <title>Evolutionary Origins and Diversification of the Mycorrhizal Mutualists.</title>
        <authorList>
            <consortium name="DOE Joint Genome Institute"/>
            <consortium name="Mycorrhizal Genomics Consortium"/>
            <person name="Kohler A."/>
            <person name="Kuo A."/>
            <person name="Nagy L.G."/>
            <person name="Floudas D."/>
            <person name="Copeland A."/>
            <person name="Barry K.W."/>
            <person name="Cichocki N."/>
            <person name="Veneault-Fourrey C."/>
            <person name="LaButti K."/>
            <person name="Lindquist E.A."/>
            <person name="Lipzen A."/>
            <person name="Lundell T."/>
            <person name="Morin E."/>
            <person name="Murat C."/>
            <person name="Riley R."/>
            <person name="Ohm R."/>
            <person name="Sun H."/>
            <person name="Tunlid A."/>
            <person name="Henrissat B."/>
            <person name="Grigoriev I.V."/>
            <person name="Hibbett D.S."/>
            <person name="Martin F."/>
        </authorList>
    </citation>
    <scope>NUCLEOTIDE SEQUENCE [LARGE SCALE GENOMIC DNA]</scope>
    <source>
        <strain evidence="2">F 1598</strain>
    </source>
</reference>
<gene>
    <name evidence="1" type="ORF">PILCRDRAFT_827595</name>
</gene>
<dbReference type="HOGENOM" id="CLU_1670057_0_0_1"/>
<dbReference type="Proteomes" id="UP000054166">
    <property type="component" value="Unassembled WGS sequence"/>
</dbReference>
<dbReference type="InParanoid" id="A0A0C3BD26"/>
<evidence type="ECO:0000313" key="1">
    <source>
        <dbReference type="EMBL" id="KIM75177.1"/>
    </source>
</evidence>
<dbReference type="EMBL" id="KN833050">
    <property type="protein sequence ID" value="KIM75177.1"/>
    <property type="molecule type" value="Genomic_DNA"/>
</dbReference>
<protein>
    <submittedName>
        <fullName evidence="1">Uncharacterized protein</fullName>
    </submittedName>
</protein>
<sequence length="158" mass="17728">MPDGDTSIPLAVNCENIMFAASKDHDLFYGLRVTNNSDRHLFPYLVYFDPSDYSIQSWYHPPAEIMAAPLPARLKDSGPSELKVGYGQADEAFQFTLADGISADVGFLRLFVSTTYVDMSVLEQHSPFLAARGDAMKKPPAMDILDAWTYVLKTVRRW</sequence>